<dbReference type="AlphaFoldDB" id="A0A0J5WWN7"/>
<dbReference type="PATRIC" id="fig|292.27.peg.1908"/>
<proteinExistence type="predicted"/>
<evidence type="ECO:0000313" key="3">
    <source>
        <dbReference type="EMBL" id="KML59139.1"/>
    </source>
</evidence>
<dbReference type="Pfam" id="PF00108">
    <property type="entry name" value="Thiolase_N"/>
    <property type="match status" value="1"/>
</dbReference>
<dbReference type="EMBL" id="LDWR01000018">
    <property type="protein sequence ID" value="KML59139.1"/>
    <property type="molecule type" value="Genomic_DNA"/>
</dbReference>
<sequence length="383" mass="40043">MPVTLASLRPVYVVGAGLHPYQPLSETPYVQLGLTAAREALADAHIPWELVESAYVAKALLPMAVGRPMLRHLGATGLPITHVENASASGSAAFRQACMEVACGMSDISFAIGVDKPTTMGPRAEMLTGIPSLADDAIVPFTQFALLADAYAHRTGCSFEDIARVAVKNLRNASLNPFAQRQQAKTLDEILGGRKISGQFTSLQCTPVGEGAAAVVVASEEGLRRAGLGLERAVRVTASAAHSQRVYADPTRYDEMLTQETVEAALKQAGVSASDLDVIELHDAFTVEELEYLEAIGVCGHDQAAGLLKEGAFDIGGHCAVSPSGGLIGMGHPIGPTGLGQIAEVTRQLRGEAGARQHPGARIGLAHMVGLGAVCFAHVLQSL</sequence>
<dbReference type="InterPro" id="IPR055140">
    <property type="entry name" value="Thiolase_C_2"/>
</dbReference>
<feature type="domain" description="Thiolase C-terminal" evidence="2">
    <location>
        <begin position="255"/>
        <end position="371"/>
    </location>
</feature>
<dbReference type="Proteomes" id="UP000036338">
    <property type="component" value="Unassembled WGS sequence"/>
</dbReference>
<evidence type="ECO:0000313" key="4">
    <source>
        <dbReference type="Proteomes" id="UP000036338"/>
    </source>
</evidence>
<dbReference type="Pfam" id="PF22691">
    <property type="entry name" value="Thiolase_C_1"/>
    <property type="match status" value="1"/>
</dbReference>
<dbReference type="SUPFAM" id="SSF53901">
    <property type="entry name" value="Thiolase-like"/>
    <property type="match status" value="2"/>
</dbReference>
<organism evidence="3 4">
    <name type="scientific">Burkholderia cepacia</name>
    <name type="common">Pseudomonas cepacia</name>
    <dbReference type="NCBI Taxonomy" id="292"/>
    <lineage>
        <taxon>Bacteria</taxon>
        <taxon>Pseudomonadati</taxon>
        <taxon>Pseudomonadota</taxon>
        <taxon>Betaproteobacteria</taxon>
        <taxon>Burkholderiales</taxon>
        <taxon>Burkholderiaceae</taxon>
        <taxon>Burkholderia</taxon>
        <taxon>Burkholderia cepacia complex</taxon>
    </lineage>
</organism>
<dbReference type="InterPro" id="IPR016039">
    <property type="entry name" value="Thiolase-like"/>
</dbReference>
<reference evidence="3 4" key="1">
    <citation type="submission" date="2015-05" db="EMBL/GenBank/DDBJ databases">
        <title>Draft genome of Burkholderia cepacia LK29.</title>
        <authorList>
            <person name="Chan X.Y."/>
        </authorList>
    </citation>
    <scope>NUCLEOTIDE SEQUENCE [LARGE SCALE GENOMIC DNA]</scope>
    <source>
        <strain evidence="3 4">LK29</strain>
    </source>
</reference>
<feature type="domain" description="Thiolase N-terminal" evidence="1">
    <location>
        <begin position="11"/>
        <end position="181"/>
    </location>
</feature>
<evidence type="ECO:0000259" key="2">
    <source>
        <dbReference type="Pfam" id="PF22691"/>
    </source>
</evidence>
<protein>
    <submittedName>
        <fullName evidence="3">Thiolase</fullName>
    </submittedName>
</protein>
<dbReference type="CDD" id="cd00829">
    <property type="entry name" value="SCP-x_thiolase"/>
    <property type="match status" value="1"/>
</dbReference>
<dbReference type="GO" id="GO:0003988">
    <property type="term" value="F:acetyl-CoA C-acyltransferase activity"/>
    <property type="evidence" value="ECO:0007669"/>
    <property type="project" value="UniProtKB-ARBA"/>
</dbReference>
<accession>A0A0J5WWN7</accession>
<name>A0A0J5WWN7_BURCE</name>
<evidence type="ECO:0000259" key="1">
    <source>
        <dbReference type="Pfam" id="PF00108"/>
    </source>
</evidence>
<dbReference type="InterPro" id="IPR020616">
    <property type="entry name" value="Thiolase_N"/>
</dbReference>
<dbReference type="RefSeq" id="WP_048245522.1">
    <property type="nucleotide sequence ID" value="NZ_LDWR01000018.1"/>
</dbReference>
<dbReference type="PIRSF" id="PIRSF000429">
    <property type="entry name" value="Ac-CoA_Ac_transf"/>
    <property type="match status" value="1"/>
</dbReference>
<comment type="caution">
    <text evidence="3">The sequence shown here is derived from an EMBL/GenBank/DDBJ whole genome shotgun (WGS) entry which is preliminary data.</text>
</comment>
<gene>
    <name evidence="3" type="ORF">VL15_11015</name>
</gene>
<dbReference type="InterPro" id="IPR002155">
    <property type="entry name" value="Thiolase"/>
</dbReference>
<dbReference type="PANTHER" id="PTHR42870">
    <property type="entry name" value="ACETYL-COA C-ACETYLTRANSFERASE"/>
    <property type="match status" value="1"/>
</dbReference>
<dbReference type="Gene3D" id="3.40.47.10">
    <property type="match status" value="1"/>
</dbReference>
<dbReference type="PANTHER" id="PTHR42870:SF1">
    <property type="entry name" value="NON-SPECIFIC LIPID-TRANSFER PROTEIN-LIKE 2"/>
    <property type="match status" value="1"/>
</dbReference>